<protein>
    <submittedName>
        <fullName evidence="3">Site-specific integrase</fullName>
    </submittedName>
</protein>
<comment type="caution">
    <text evidence="3">The sequence shown here is derived from an EMBL/GenBank/DDBJ whole genome shotgun (WGS) entry which is preliminary data.</text>
</comment>
<gene>
    <name evidence="3" type="ORF">ITI46_33205</name>
</gene>
<evidence type="ECO:0000313" key="4">
    <source>
        <dbReference type="Proteomes" id="UP001519064"/>
    </source>
</evidence>
<dbReference type="PANTHER" id="PTHR30349">
    <property type="entry name" value="PHAGE INTEGRASE-RELATED"/>
    <property type="match status" value="1"/>
</dbReference>
<dbReference type="SUPFAM" id="SSF56349">
    <property type="entry name" value="DNA breaking-rejoining enzymes"/>
    <property type="match status" value="1"/>
</dbReference>
<evidence type="ECO:0000313" key="3">
    <source>
        <dbReference type="EMBL" id="MBO8196456.1"/>
    </source>
</evidence>
<keyword evidence="4" id="KW-1185">Reference proteome</keyword>
<name>A0ABS3XMA2_9ACTN</name>
<proteinExistence type="predicted"/>
<evidence type="ECO:0000256" key="1">
    <source>
        <dbReference type="ARBA" id="ARBA00023172"/>
    </source>
</evidence>
<evidence type="ECO:0000259" key="2">
    <source>
        <dbReference type="PROSITE" id="PS51898"/>
    </source>
</evidence>
<feature type="domain" description="Tyr recombinase" evidence="2">
    <location>
        <begin position="240"/>
        <end position="459"/>
    </location>
</feature>
<accession>A0ABS3XMA2</accession>
<keyword evidence="1" id="KW-0233">DNA recombination</keyword>
<dbReference type="InterPro" id="IPR011010">
    <property type="entry name" value="DNA_brk_join_enz"/>
</dbReference>
<dbReference type="InterPro" id="IPR013762">
    <property type="entry name" value="Integrase-like_cat_sf"/>
</dbReference>
<organism evidence="3 4">
    <name type="scientific">Streptomyces oryzae</name>
    <dbReference type="NCBI Taxonomy" id="1434886"/>
    <lineage>
        <taxon>Bacteria</taxon>
        <taxon>Bacillati</taxon>
        <taxon>Actinomycetota</taxon>
        <taxon>Actinomycetes</taxon>
        <taxon>Kitasatosporales</taxon>
        <taxon>Streptomycetaceae</taxon>
        <taxon>Streptomyces</taxon>
    </lineage>
</organism>
<dbReference type="RefSeq" id="WP_209243659.1">
    <property type="nucleotide sequence ID" value="NZ_JADKMA010000315.1"/>
</dbReference>
<dbReference type="PANTHER" id="PTHR30349:SF64">
    <property type="entry name" value="PROPHAGE INTEGRASE INTD-RELATED"/>
    <property type="match status" value="1"/>
</dbReference>
<dbReference type="PROSITE" id="PS51898">
    <property type="entry name" value="TYR_RECOMBINASE"/>
    <property type="match status" value="1"/>
</dbReference>
<dbReference type="Proteomes" id="UP001519064">
    <property type="component" value="Unassembled WGS sequence"/>
</dbReference>
<dbReference type="EMBL" id="JADKMA010000315">
    <property type="protein sequence ID" value="MBO8196456.1"/>
    <property type="molecule type" value="Genomic_DNA"/>
</dbReference>
<dbReference type="InterPro" id="IPR002104">
    <property type="entry name" value="Integrase_catalytic"/>
</dbReference>
<dbReference type="Gene3D" id="1.10.443.10">
    <property type="entry name" value="Intergrase catalytic core"/>
    <property type="match status" value="1"/>
</dbReference>
<sequence length="465" mass="51728">MLTYDVQVWGIRKRANRARAYQLRWRVGAQPHSKSYTLKAQADGRRAELLTALRNREQFDTVTGLPSSELHEQQSPTWYVHACAYALMKWPDASAKHRASIADALATVTPALVSDSRGAPAPRVLRRALYSWAFSFRIAKDGSLVPRTQHEEPPPEITAALDWIARKSIKVNELDTPTVLRRALDALKLKLDGKPAAANTVHRKFPVFTNCLRYAVEREHLPALPLHKVDWKAPETDDEVDFRFVPGPALARRLIAAAGSQGRRGQHLHAFFGCLYYAAMRPAEVTDLRLTSCTLPESGWGELVLSSTSPQTGSAWTDSGETHDSRGLKKRARRVTRSVPIPPVLVRMLRDHIATYGVAEDGRLFRASRGGRVTNKEYGEIWQEARCAVLSASEAASPLAEVPYSLRHAGVSLWLTSGVSPTEVARRAGHSTAVLYRFYAKVIYGSQHQSNEKIERALETAEGTE</sequence>
<reference evidence="3 4" key="1">
    <citation type="submission" date="2020-11" db="EMBL/GenBank/DDBJ databases">
        <title>Streptomyces spirodelae sp. nov., isolated from duckweed.</title>
        <authorList>
            <person name="Saimee Y."/>
            <person name="Duangmal K."/>
        </authorList>
    </citation>
    <scope>NUCLEOTIDE SEQUENCE [LARGE SCALE GENOMIC DNA]</scope>
    <source>
        <strain evidence="3 4">S16-07</strain>
    </source>
</reference>
<dbReference type="InterPro" id="IPR050090">
    <property type="entry name" value="Tyrosine_recombinase_XerCD"/>
</dbReference>